<name>A0A8H4Q8X8_9HYPO</name>
<dbReference type="OrthoDB" id="4920697at2759"/>
<feature type="region of interest" description="Disordered" evidence="1">
    <location>
        <begin position="120"/>
        <end position="148"/>
    </location>
</feature>
<evidence type="ECO:0000313" key="2">
    <source>
        <dbReference type="EMBL" id="KAF4589734.1"/>
    </source>
</evidence>
<proteinExistence type="predicted"/>
<feature type="region of interest" description="Disordered" evidence="1">
    <location>
        <begin position="1"/>
        <end position="75"/>
    </location>
</feature>
<protein>
    <submittedName>
        <fullName evidence="2">Peptidoglycan-binding lysin domain</fullName>
    </submittedName>
</protein>
<comment type="caution">
    <text evidence="2">The sequence shown here is derived from an EMBL/GenBank/DDBJ whole genome shotgun (WGS) entry which is preliminary data.</text>
</comment>
<dbReference type="AlphaFoldDB" id="A0A8H4Q8X8"/>
<evidence type="ECO:0000313" key="3">
    <source>
        <dbReference type="Proteomes" id="UP000562929"/>
    </source>
</evidence>
<sequence length="614" mass="67494">MSGSPVSQISEAVKDGGKRIQIAGMQFPRKDSMVSSGAGLRRQSFPSGSRTTRHRDTTSRTGVTRVPGEPMGPAKKRPCCNRWSILPKRSLDCVPCDDDDWQHLPDQTERGSEDVINFINEDGVKNPGGKDARASSTFEDRKGGVSQDLKGAATQDLASIGSKELVNSSPTSLAGSASEQVVGQSLDQEMVDAAAESLAGIVSDEGVDMAAADGAAMVSDGLATSEEVASHTAAELASIASEELEDLTTVAASENLATAIAEGLPVDLSGDAMKPPRTDKLAWRRLGVANKQLLYYKPGRDVRKIPVTGLKTAIILKALLLAGPSGREGLRELVPAFKDFDNLVGEVQEYLFGAQQSDIDGNKTKALLIQWFKHLAEATQPALTYQPSPYQRSYRERMDAAWQYNHPVLSNYDKCLRIWQDPHPNHAYQSYLETINCDPLYKLSMPESPHDGDDVEKGMPKLTPRERCQRVKENPHSSKWYQSVLLLAHCGEPEAEDVHHYPTELTPGDKCHAIRRDPHPRKEYQAQLLAWHCNSDFMNEDDVITSLPAGALTQPGTPSDLDCEKWIMIKNKQDCETLADMAVTDRENIVRWNSADDEACPRLWIGRYACIEAK</sequence>
<dbReference type="EMBL" id="JAACLJ010000003">
    <property type="protein sequence ID" value="KAF4589734.1"/>
    <property type="molecule type" value="Genomic_DNA"/>
</dbReference>
<feature type="compositionally biased region" description="Polar residues" evidence="1">
    <location>
        <begin position="1"/>
        <end position="10"/>
    </location>
</feature>
<organism evidence="2 3">
    <name type="scientific">Ophiocordyceps camponoti-floridani</name>
    <dbReference type="NCBI Taxonomy" id="2030778"/>
    <lineage>
        <taxon>Eukaryota</taxon>
        <taxon>Fungi</taxon>
        <taxon>Dikarya</taxon>
        <taxon>Ascomycota</taxon>
        <taxon>Pezizomycotina</taxon>
        <taxon>Sordariomycetes</taxon>
        <taxon>Hypocreomycetidae</taxon>
        <taxon>Hypocreales</taxon>
        <taxon>Ophiocordycipitaceae</taxon>
        <taxon>Ophiocordyceps</taxon>
    </lineage>
</organism>
<gene>
    <name evidence="2" type="ORF">GQ602_003623</name>
</gene>
<evidence type="ECO:0000256" key="1">
    <source>
        <dbReference type="SAM" id="MobiDB-lite"/>
    </source>
</evidence>
<reference evidence="2 3" key="1">
    <citation type="journal article" date="2020" name="G3 (Bethesda)">
        <title>Genetic Underpinnings of Host Manipulation by Ophiocordyceps as Revealed by Comparative Transcriptomics.</title>
        <authorList>
            <person name="Will I."/>
            <person name="Das B."/>
            <person name="Trinh T."/>
            <person name="Brachmann A."/>
            <person name="Ohm R.A."/>
            <person name="de Bekker C."/>
        </authorList>
    </citation>
    <scope>NUCLEOTIDE SEQUENCE [LARGE SCALE GENOMIC DNA]</scope>
    <source>
        <strain evidence="2 3">EC05</strain>
    </source>
</reference>
<keyword evidence="3" id="KW-1185">Reference proteome</keyword>
<accession>A0A8H4Q8X8</accession>
<feature type="compositionally biased region" description="Basic and acidic residues" evidence="1">
    <location>
        <begin position="122"/>
        <end position="143"/>
    </location>
</feature>
<dbReference type="Proteomes" id="UP000562929">
    <property type="component" value="Unassembled WGS sequence"/>
</dbReference>